<keyword evidence="2" id="KW-0344">Guanine-nucleotide releasing factor</keyword>
<dbReference type="PANTHER" id="PTHR12425:SF5">
    <property type="entry name" value="SYNEMBRYN"/>
    <property type="match status" value="1"/>
</dbReference>
<evidence type="ECO:0000256" key="4">
    <source>
        <dbReference type="SAM" id="MobiDB-lite"/>
    </source>
</evidence>
<keyword evidence="6" id="KW-1185">Reference proteome</keyword>
<evidence type="ECO:0000256" key="2">
    <source>
        <dbReference type="ARBA" id="ARBA00022658"/>
    </source>
</evidence>
<sequence>MVDVADAYTALASSSFTADVSRVLQSIIASEGSSALSVRAFDFDEPLTAPGFTVSQSSRTKLLKLLLSDIKSRGTDSRISDENASQALLAVKMLGRHPQGSEYLASEAGLSTLLSIATSLKERDDLNGSCEALKCIANAMLLFEDGRSTFISEEVNGGEACVKLLKQATTSDEIFIVSRILFLASVSRSPFIVWLVEEDHDGESIGDIVGAKMELASAKYLKNTKASMGQEAIADLLKFSFNLLLHYPKMVESEAQSSEAPAWSADEAKIMGDYWSPKLDGFLSPIVKLYLSLPPPDTEPTPLQPPLTSAIHGLITIPLNETLRSKWFVTTGEGQPDVVEHTNTLLSKTLKFYFPGSESPDAESVRAFATSKHPQDDLDDVLAPLIVLATRLCIGDVSARSRICSHIVPDDLDRDPERPLDERATLLGRCLRLMGSVYFKRLKESVGELLYAMCGQDAGVLCSKVGYGHVAGFLFEKGVMSAPDASNSTSATVTEVTDEGAADEGSNRTGEEGESEMTFAGPSETRQVNPITGTYVPETRSNPMDGMTEEEKEQEMEKLFVLFDRMEKTGALSPEQNPVRKAIQKSMQQ</sequence>
<reference evidence="5 6" key="1">
    <citation type="submission" date="2024-05" db="EMBL/GenBank/DDBJ databases">
        <title>A draft genome resource for the thread blight pathogen Marasmius tenuissimus strain MS-2.</title>
        <authorList>
            <person name="Yulfo-Soto G.E."/>
            <person name="Baruah I.K."/>
            <person name="Amoako-Attah I."/>
            <person name="Bukari Y."/>
            <person name="Meinhardt L.W."/>
            <person name="Bailey B.A."/>
            <person name="Cohen S.P."/>
        </authorList>
    </citation>
    <scope>NUCLEOTIDE SEQUENCE [LARGE SCALE GENOMIC DNA]</scope>
    <source>
        <strain evidence="5 6">MS-2</strain>
    </source>
</reference>
<keyword evidence="3" id="KW-0143">Chaperone</keyword>
<comment type="similarity">
    <text evidence="1">Belongs to the synembryn family.</text>
</comment>
<gene>
    <name evidence="5" type="ORF">AAF712_002909</name>
</gene>
<comment type="caution">
    <text evidence="5">The sequence shown here is derived from an EMBL/GenBank/DDBJ whole genome shotgun (WGS) entry which is preliminary data.</text>
</comment>
<organism evidence="5 6">
    <name type="scientific">Marasmius tenuissimus</name>
    <dbReference type="NCBI Taxonomy" id="585030"/>
    <lineage>
        <taxon>Eukaryota</taxon>
        <taxon>Fungi</taxon>
        <taxon>Dikarya</taxon>
        <taxon>Basidiomycota</taxon>
        <taxon>Agaricomycotina</taxon>
        <taxon>Agaricomycetes</taxon>
        <taxon>Agaricomycetidae</taxon>
        <taxon>Agaricales</taxon>
        <taxon>Marasmiineae</taxon>
        <taxon>Marasmiaceae</taxon>
        <taxon>Marasmius</taxon>
    </lineage>
</organism>
<evidence type="ECO:0000313" key="6">
    <source>
        <dbReference type="Proteomes" id="UP001437256"/>
    </source>
</evidence>
<dbReference type="EMBL" id="JBBXMP010000009">
    <property type="protein sequence ID" value="KAL0070012.1"/>
    <property type="molecule type" value="Genomic_DNA"/>
</dbReference>
<dbReference type="Proteomes" id="UP001437256">
    <property type="component" value="Unassembled WGS sequence"/>
</dbReference>
<dbReference type="Pfam" id="PF10165">
    <property type="entry name" value="Ric8"/>
    <property type="match status" value="1"/>
</dbReference>
<feature type="region of interest" description="Disordered" evidence="4">
    <location>
        <begin position="569"/>
        <end position="589"/>
    </location>
</feature>
<dbReference type="InterPro" id="IPR019318">
    <property type="entry name" value="Gua_nucleotide_exch_fac_Ric8"/>
</dbReference>
<proteinExistence type="inferred from homology"/>
<evidence type="ECO:0000256" key="1">
    <source>
        <dbReference type="ARBA" id="ARBA00009049"/>
    </source>
</evidence>
<name>A0ABR3A9F8_9AGAR</name>
<feature type="region of interest" description="Disordered" evidence="4">
    <location>
        <begin position="483"/>
        <end position="554"/>
    </location>
</feature>
<evidence type="ECO:0000313" key="5">
    <source>
        <dbReference type="EMBL" id="KAL0070012.1"/>
    </source>
</evidence>
<evidence type="ECO:0000256" key="3">
    <source>
        <dbReference type="ARBA" id="ARBA00023186"/>
    </source>
</evidence>
<protein>
    <submittedName>
        <fullName evidence="5">Uncharacterized protein</fullName>
    </submittedName>
</protein>
<dbReference type="PANTHER" id="PTHR12425">
    <property type="entry name" value="SYNEMBRYN"/>
    <property type="match status" value="1"/>
</dbReference>
<feature type="compositionally biased region" description="Polar residues" evidence="4">
    <location>
        <begin position="484"/>
        <end position="495"/>
    </location>
</feature>
<accession>A0ABR3A9F8</accession>